<feature type="compositionally biased region" description="Gly residues" evidence="1">
    <location>
        <begin position="46"/>
        <end position="56"/>
    </location>
</feature>
<organism evidence="2 3">
    <name type="scientific">Hymenoscyphus albidus</name>
    <dbReference type="NCBI Taxonomy" id="595503"/>
    <lineage>
        <taxon>Eukaryota</taxon>
        <taxon>Fungi</taxon>
        <taxon>Dikarya</taxon>
        <taxon>Ascomycota</taxon>
        <taxon>Pezizomycotina</taxon>
        <taxon>Leotiomycetes</taxon>
        <taxon>Helotiales</taxon>
        <taxon>Helotiaceae</taxon>
        <taxon>Hymenoscyphus</taxon>
    </lineage>
</organism>
<reference evidence="2" key="1">
    <citation type="submission" date="2021-07" db="EMBL/GenBank/DDBJ databases">
        <authorList>
            <person name="Durling M."/>
        </authorList>
    </citation>
    <scope>NUCLEOTIDE SEQUENCE</scope>
</reference>
<protein>
    <submittedName>
        <fullName evidence="2">Uncharacterized protein</fullName>
    </submittedName>
</protein>
<evidence type="ECO:0000313" key="2">
    <source>
        <dbReference type="EMBL" id="CAG8977104.1"/>
    </source>
</evidence>
<evidence type="ECO:0000313" key="3">
    <source>
        <dbReference type="Proteomes" id="UP000701801"/>
    </source>
</evidence>
<comment type="caution">
    <text evidence="2">The sequence shown here is derived from an EMBL/GenBank/DDBJ whole genome shotgun (WGS) entry which is preliminary data.</text>
</comment>
<dbReference type="EMBL" id="CAJVRM010000205">
    <property type="protein sequence ID" value="CAG8977104.1"/>
    <property type="molecule type" value="Genomic_DNA"/>
</dbReference>
<dbReference type="Proteomes" id="UP000701801">
    <property type="component" value="Unassembled WGS sequence"/>
</dbReference>
<evidence type="ECO:0000256" key="1">
    <source>
        <dbReference type="SAM" id="MobiDB-lite"/>
    </source>
</evidence>
<name>A0A9N9LKZ5_9HELO</name>
<sequence>MPFIQIIAMLEQKTLTEAQANMVTALYNSDTQRKKRRIENWDGRQVGVGGQGGGNEGGEDGLEEELEVLRPSLPFLEGREVDGDMYMGV</sequence>
<keyword evidence="3" id="KW-1185">Reference proteome</keyword>
<dbReference type="AlphaFoldDB" id="A0A9N9LKZ5"/>
<gene>
    <name evidence="2" type="ORF">HYALB_00011349</name>
</gene>
<accession>A0A9N9LKZ5</accession>
<feature type="region of interest" description="Disordered" evidence="1">
    <location>
        <begin position="38"/>
        <end position="60"/>
    </location>
</feature>
<proteinExistence type="predicted"/>